<dbReference type="AlphaFoldDB" id="A0A1Y0P2R3"/>
<comment type="caution">
    <text evidence="2">The sequence shown here is derived from an EMBL/GenBank/DDBJ whole genome shotgun (WGS) entry which is preliminary data.</text>
</comment>
<sequence>MKKLLISALVLASFGASAGLFSSDTDDAIQTIKEGSPDGCPYVIGDMIDLAFTNETWKSGKTKSGRIFVDIEGDVNFRNQEQKAFMQFEVDGDEFWLNTLKLNNQYQSQMMTRSFANHLCDSVK</sequence>
<dbReference type="Proteomes" id="UP000722957">
    <property type="component" value="Unassembled WGS sequence"/>
</dbReference>
<keyword evidence="1" id="KW-0732">Signal</keyword>
<dbReference type="EMBL" id="RDOM01000031">
    <property type="protein sequence ID" value="MBF4272889.1"/>
    <property type="molecule type" value="Genomic_DNA"/>
</dbReference>
<feature type="chain" id="PRO_5044378364" evidence="1">
    <location>
        <begin position="19"/>
        <end position="124"/>
    </location>
</feature>
<feature type="signal peptide" evidence="1">
    <location>
        <begin position="1"/>
        <end position="18"/>
    </location>
</feature>
<evidence type="ECO:0000256" key="1">
    <source>
        <dbReference type="SAM" id="SignalP"/>
    </source>
</evidence>
<gene>
    <name evidence="2" type="ORF">EAY07_12735</name>
</gene>
<organism evidence="2 3">
    <name type="scientific">Vibrio anguillarum</name>
    <name type="common">Listonella anguillarum</name>
    <dbReference type="NCBI Taxonomy" id="55601"/>
    <lineage>
        <taxon>Bacteria</taxon>
        <taxon>Pseudomonadati</taxon>
        <taxon>Pseudomonadota</taxon>
        <taxon>Gammaproteobacteria</taxon>
        <taxon>Vibrionales</taxon>
        <taxon>Vibrionaceae</taxon>
        <taxon>Vibrio</taxon>
    </lineage>
</organism>
<dbReference type="RefSeq" id="WP_013857784.1">
    <property type="nucleotide sequence ID" value="NZ_CP020534.1"/>
</dbReference>
<evidence type="ECO:0000313" key="2">
    <source>
        <dbReference type="EMBL" id="MBF4272889.1"/>
    </source>
</evidence>
<protein>
    <submittedName>
        <fullName evidence="2">Uncharacterized protein</fullName>
    </submittedName>
</protein>
<reference evidence="2 3" key="1">
    <citation type="journal article" date="2021" name="PeerJ">
        <title>Analysis of 44 Vibrio anguillarum genomes reveals high genetic diversity.</title>
        <authorList>
            <person name="Hansen M.J."/>
            <person name="Dalsgaard I."/>
        </authorList>
    </citation>
    <scope>NUCLEOTIDE SEQUENCE [LARGE SCALE GENOMIC DNA]</scope>
    <source>
        <strain evidence="2 3">17-16730-2A</strain>
    </source>
</reference>
<evidence type="ECO:0000313" key="3">
    <source>
        <dbReference type="Proteomes" id="UP000722957"/>
    </source>
</evidence>
<proteinExistence type="predicted"/>
<dbReference type="KEGG" id="vau:VANGNB10_cI0370"/>
<accession>A0A1Y0P2R3</accession>
<name>A0A1Y0P2R3_VIBAN</name>